<dbReference type="AlphaFoldDB" id="A0A9D4RZQ1"/>
<name>A0A9D4RZQ1_DREPO</name>
<feature type="domain" description="EGF-like" evidence="3">
    <location>
        <begin position="54"/>
        <end position="69"/>
    </location>
</feature>
<organism evidence="4 5">
    <name type="scientific">Dreissena polymorpha</name>
    <name type="common">Zebra mussel</name>
    <name type="synonym">Mytilus polymorpha</name>
    <dbReference type="NCBI Taxonomy" id="45954"/>
    <lineage>
        <taxon>Eukaryota</taxon>
        <taxon>Metazoa</taxon>
        <taxon>Spiralia</taxon>
        <taxon>Lophotrochozoa</taxon>
        <taxon>Mollusca</taxon>
        <taxon>Bivalvia</taxon>
        <taxon>Autobranchia</taxon>
        <taxon>Heteroconchia</taxon>
        <taxon>Euheterodonta</taxon>
        <taxon>Imparidentia</taxon>
        <taxon>Neoheterodontei</taxon>
        <taxon>Myida</taxon>
        <taxon>Dreissenoidea</taxon>
        <taxon>Dreissenidae</taxon>
        <taxon>Dreissena</taxon>
    </lineage>
</organism>
<dbReference type="Proteomes" id="UP000828390">
    <property type="component" value="Unassembled WGS sequence"/>
</dbReference>
<dbReference type="EMBL" id="JAIWYP010000001">
    <property type="protein sequence ID" value="KAH3885060.1"/>
    <property type="molecule type" value="Genomic_DNA"/>
</dbReference>
<dbReference type="SUPFAM" id="SSF57196">
    <property type="entry name" value="EGF/Laminin"/>
    <property type="match status" value="1"/>
</dbReference>
<proteinExistence type="predicted"/>
<accession>A0A9D4RZQ1</accession>
<keyword evidence="2" id="KW-1015">Disulfide bond</keyword>
<dbReference type="InterPro" id="IPR000742">
    <property type="entry name" value="EGF"/>
</dbReference>
<evidence type="ECO:0000313" key="5">
    <source>
        <dbReference type="Proteomes" id="UP000828390"/>
    </source>
</evidence>
<dbReference type="InterPro" id="IPR001881">
    <property type="entry name" value="EGF-like_Ca-bd_dom"/>
</dbReference>
<evidence type="ECO:0000259" key="3">
    <source>
        <dbReference type="PROSITE" id="PS01186"/>
    </source>
</evidence>
<keyword evidence="1" id="KW-0245">EGF-like domain</keyword>
<comment type="caution">
    <text evidence="4">The sequence shown here is derived from an EMBL/GenBank/DDBJ whole genome shotgun (WGS) entry which is preliminary data.</text>
</comment>
<reference evidence="4" key="1">
    <citation type="journal article" date="2019" name="bioRxiv">
        <title>The Genome of the Zebra Mussel, Dreissena polymorpha: A Resource for Invasive Species Research.</title>
        <authorList>
            <person name="McCartney M.A."/>
            <person name="Auch B."/>
            <person name="Kono T."/>
            <person name="Mallez S."/>
            <person name="Zhang Y."/>
            <person name="Obille A."/>
            <person name="Becker A."/>
            <person name="Abrahante J.E."/>
            <person name="Garbe J."/>
            <person name="Badalamenti J.P."/>
            <person name="Herman A."/>
            <person name="Mangelson H."/>
            <person name="Liachko I."/>
            <person name="Sullivan S."/>
            <person name="Sone E.D."/>
            <person name="Koren S."/>
            <person name="Silverstein K.A.T."/>
            <person name="Beckman K.B."/>
            <person name="Gohl D.M."/>
        </authorList>
    </citation>
    <scope>NUCLEOTIDE SEQUENCE</scope>
    <source>
        <strain evidence="4">Duluth1</strain>
        <tissue evidence="4">Whole animal</tissue>
    </source>
</reference>
<evidence type="ECO:0000256" key="1">
    <source>
        <dbReference type="ARBA" id="ARBA00022536"/>
    </source>
</evidence>
<dbReference type="Pfam" id="PF07645">
    <property type="entry name" value="EGF_CA"/>
    <property type="match status" value="1"/>
</dbReference>
<dbReference type="PROSITE" id="PS01186">
    <property type="entry name" value="EGF_2"/>
    <property type="match status" value="1"/>
</dbReference>
<dbReference type="Gene3D" id="2.10.25.10">
    <property type="entry name" value="Laminin"/>
    <property type="match status" value="1"/>
</dbReference>
<sequence>MMLQNDKRQYEGCVCDPGWTGVSCDVDVDDCRENKVVCIEPNTHCLNTPGSASCVCQNGFKKNIESEMCEG</sequence>
<evidence type="ECO:0000256" key="2">
    <source>
        <dbReference type="ARBA" id="ARBA00023157"/>
    </source>
</evidence>
<keyword evidence="5" id="KW-1185">Reference proteome</keyword>
<dbReference type="InterPro" id="IPR049883">
    <property type="entry name" value="NOTCH1_EGF-like"/>
</dbReference>
<dbReference type="GO" id="GO:0005509">
    <property type="term" value="F:calcium ion binding"/>
    <property type="evidence" value="ECO:0007669"/>
    <property type="project" value="InterPro"/>
</dbReference>
<protein>
    <recommendedName>
        <fullName evidence="3">EGF-like domain-containing protein</fullName>
    </recommendedName>
</protein>
<dbReference type="SMART" id="SM00179">
    <property type="entry name" value="EGF_CA"/>
    <property type="match status" value="1"/>
</dbReference>
<evidence type="ECO:0000313" key="4">
    <source>
        <dbReference type="EMBL" id="KAH3885060.1"/>
    </source>
</evidence>
<reference evidence="4" key="2">
    <citation type="submission" date="2020-11" db="EMBL/GenBank/DDBJ databases">
        <authorList>
            <person name="McCartney M.A."/>
            <person name="Auch B."/>
            <person name="Kono T."/>
            <person name="Mallez S."/>
            <person name="Becker A."/>
            <person name="Gohl D.M."/>
            <person name="Silverstein K.A.T."/>
            <person name="Koren S."/>
            <person name="Bechman K.B."/>
            <person name="Herman A."/>
            <person name="Abrahante J.E."/>
            <person name="Garbe J."/>
        </authorList>
    </citation>
    <scope>NUCLEOTIDE SEQUENCE</scope>
    <source>
        <strain evidence="4">Duluth1</strain>
        <tissue evidence="4">Whole animal</tissue>
    </source>
</reference>
<gene>
    <name evidence="4" type="ORF">DPMN_009048</name>
</gene>